<evidence type="ECO:0000259" key="5">
    <source>
        <dbReference type="Pfam" id="PF06803"/>
    </source>
</evidence>
<evidence type="ECO:0000313" key="7">
    <source>
        <dbReference type="EMBL" id="CAF4426529.1"/>
    </source>
</evidence>
<organism evidence="6 8">
    <name type="scientific">Rotaria socialis</name>
    <dbReference type="NCBI Taxonomy" id="392032"/>
    <lineage>
        <taxon>Eukaryota</taxon>
        <taxon>Metazoa</taxon>
        <taxon>Spiralia</taxon>
        <taxon>Gnathifera</taxon>
        <taxon>Rotifera</taxon>
        <taxon>Eurotatoria</taxon>
        <taxon>Bdelloidea</taxon>
        <taxon>Philodinida</taxon>
        <taxon>Philodinidae</taxon>
        <taxon>Rotaria</taxon>
    </lineage>
</organism>
<evidence type="ECO:0000256" key="1">
    <source>
        <dbReference type="ARBA" id="ARBA00004127"/>
    </source>
</evidence>
<sequence>MGSVTSIQQNCEEQAQDPKAAPLTLALARVRQLYNAAAMNFGAVDLCSITRLLRCSLSETYKVDRQTLVVLGGAIIYLAMPCDAIPGFIPILGYLDDGYVLRQAINMCLSEIRNFQQWEQAQQQQ</sequence>
<dbReference type="InterPro" id="IPR010652">
    <property type="entry name" value="DUF1232"/>
</dbReference>
<keyword evidence="4" id="KW-0472">Membrane</keyword>
<protein>
    <recommendedName>
        <fullName evidence="5">DUF1232 domain-containing protein</fullName>
    </recommendedName>
</protein>
<comment type="caution">
    <text evidence="6">The sequence shown here is derived from an EMBL/GenBank/DDBJ whole genome shotgun (WGS) entry which is preliminary data.</text>
</comment>
<keyword evidence="3" id="KW-1133">Transmembrane helix</keyword>
<dbReference type="Proteomes" id="UP000663869">
    <property type="component" value="Unassembled WGS sequence"/>
</dbReference>
<proteinExistence type="predicted"/>
<feature type="domain" description="DUF1232" evidence="5">
    <location>
        <begin position="68"/>
        <end position="101"/>
    </location>
</feature>
<keyword evidence="2" id="KW-0812">Transmembrane</keyword>
<comment type="subcellular location">
    <subcellularLocation>
        <location evidence="1">Endomembrane system</location>
        <topology evidence="1">Multi-pass membrane protein</topology>
    </subcellularLocation>
</comment>
<evidence type="ECO:0000256" key="2">
    <source>
        <dbReference type="ARBA" id="ARBA00022692"/>
    </source>
</evidence>
<evidence type="ECO:0000256" key="4">
    <source>
        <dbReference type="ARBA" id="ARBA00023136"/>
    </source>
</evidence>
<evidence type="ECO:0000256" key="3">
    <source>
        <dbReference type="ARBA" id="ARBA00022989"/>
    </source>
</evidence>
<dbReference type="Pfam" id="PF06803">
    <property type="entry name" value="DUF1232"/>
    <property type="match status" value="1"/>
</dbReference>
<evidence type="ECO:0000313" key="8">
    <source>
        <dbReference type="Proteomes" id="UP000663869"/>
    </source>
</evidence>
<dbReference type="GO" id="GO:0012505">
    <property type="term" value="C:endomembrane system"/>
    <property type="evidence" value="ECO:0007669"/>
    <property type="project" value="UniProtKB-SubCell"/>
</dbReference>
<accession>A0A818B8D2</accession>
<dbReference type="EMBL" id="CAJNYU010001124">
    <property type="protein sequence ID" value="CAF3413321.1"/>
    <property type="molecule type" value="Genomic_DNA"/>
</dbReference>
<gene>
    <name evidence="6" type="ORF">FME351_LOCUS10196</name>
    <name evidence="7" type="ORF">TSG867_LOCUS14985</name>
</gene>
<dbReference type="EMBL" id="CAJOBQ010000856">
    <property type="protein sequence ID" value="CAF4426529.1"/>
    <property type="molecule type" value="Genomic_DNA"/>
</dbReference>
<dbReference type="Proteomes" id="UP000663862">
    <property type="component" value="Unassembled WGS sequence"/>
</dbReference>
<dbReference type="AlphaFoldDB" id="A0A818B8D2"/>
<name>A0A818B8D2_9BILA</name>
<evidence type="ECO:0000313" key="6">
    <source>
        <dbReference type="EMBL" id="CAF3413321.1"/>
    </source>
</evidence>
<reference evidence="6" key="1">
    <citation type="submission" date="2021-02" db="EMBL/GenBank/DDBJ databases">
        <authorList>
            <person name="Nowell W R."/>
        </authorList>
    </citation>
    <scope>NUCLEOTIDE SEQUENCE</scope>
</reference>